<proteinExistence type="predicted"/>
<dbReference type="EMBL" id="LAZR01015476">
    <property type="protein sequence ID" value="KKM11988.1"/>
    <property type="molecule type" value="Genomic_DNA"/>
</dbReference>
<comment type="caution">
    <text evidence="1">The sequence shown here is derived from an EMBL/GenBank/DDBJ whole genome shotgun (WGS) entry which is preliminary data.</text>
</comment>
<evidence type="ECO:0008006" key="2">
    <source>
        <dbReference type="Google" id="ProtNLM"/>
    </source>
</evidence>
<accession>A0A0F9KCF1</accession>
<gene>
    <name evidence="1" type="ORF">LCGC14_1720550</name>
</gene>
<protein>
    <recommendedName>
        <fullName evidence="2">Terminase large subunit gp17-like C-terminal domain-containing protein</fullName>
    </recommendedName>
</protein>
<sequence>MGIIKAAQNDFWTFLTTVYADSFKGEMFMYADGSYGPFVLGTVHHMWADKIGGRQFEGTDGEQKGPYSRWRIMAPRMHLKSTVLGRGYIFWRFFSEGQDVDALYFDYKKPLAEEHVTILKRDIEKNDYCRFWTDNNPTATSIIDFRVAFREAAREVPEGTSDAERDKIPTEDVAWRAECDAEGILAATRGRHPKIVMCDDILSDFANPAESVEIQRINDIFERTILSLPPPDGTLGVVGTPQSPYDILHKLQDNDLFYCGVFPSVKDYEKEDVLWPEMFDFRRLMATKRSITPSAFEVEYQLHPRESVDQFLDTDCIDACIDNTLDRFVPREGETWKNPEKMNVWGGMDVGKEVHPSHVVFYVEVPPESGEGDTGWLLQIYEQWLDGMKYNEQVDTLNELIRYFDPIRFYFDATRSELEDRGLTARATGIKFARANKASMATLFEKRIVNSWYHYKGDGEDAAAGTGIIMYGPEDSRQVRSLKQVKKDLTASENEDGHGDAFWSNALAVYACESGPRITNLGSAQDIFGGRRTSGQMHMLDCVPDWKTYEIPDPLGINPPVRKRKCENCGHWEDLPRA</sequence>
<dbReference type="AlphaFoldDB" id="A0A0F9KCF1"/>
<reference evidence="1" key="1">
    <citation type="journal article" date="2015" name="Nature">
        <title>Complex archaea that bridge the gap between prokaryotes and eukaryotes.</title>
        <authorList>
            <person name="Spang A."/>
            <person name="Saw J.H."/>
            <person name="Jorgensen S.L."/>
            <person name="Zaremba-Niedzwiedzka K."/>
            <person name="Martijn J."/>
            <person name="Lind A.E."/>
            <person name="van Eijk R."/>
            <person name="Schleper C."/>
            <person name="Guy L."/>
            <person name="Ettema T.J."/>
        </authorList>
    </citation>
    <scope>NUCLEOTIDE SEQUENCE</scope>
</reference>
<organism evidence="1">
    <name type="scientific">marine sediment metagenome</name>
    <dbReference type="NCBI Taxonomy" id="412755"/>
    <lineage>
        <taxon>unclassified sequences</taxon>
        <taxon>metagenomes</taxon>
        <taxon>ecological metagenomes</taxon>
    </lineage>
</organism>
<name>A0A0F9KCF1_9ZZZZ</name>
<dbReference type="Gene3D" id="3.30.420.240">
    <property type="match status" value="1"/>
</dbReference>
<evidence type="ECO:0000313" key="1">
    <source>
        <dbReference type="EMBL" id="KKM11988.1"/>
    </source>
</evidence>